<dbReference type="VEuPathDB" id="FungiDB:DIURU_001615"/>
<dbReference type="RefSeq" id="XP_034013573.1">
    <property type="nucleotide sequence ID" value="XM_034154178.1"/>
</dbReference>
<keyword evidence="3" id="KW-1185">Reference proteome</keyword>
<name>A0A642UTW0_DIURU</name>
<evidence type="ECO:0000313" key="2">
    <source>
        <dbReference type="EMBL" id="KAA8905187.1"/>
    </source>
</evidence>
<evidence type="ECO:0000313" key="3">
    <source>
        <dbReference type="Proteomes" id="UP000449547"/>
    </source>
</evidence>
<protein>
    <submittedName>
        <fullName evidence="2">Uncharacterized protein</fullName>
    </submittedName>
</protein>
<accession>A0A642UTW0</accession>
<feature type="compositionally biased region" description="Polar residues" evidence="1">
    <location>
        <begin position="25"/>
        <end position="59"/>
    </location>
</feature>
<comment type="caution">
    <text evidence="2">The sequence shown here is derived from an EMBL/GenBank/DDBJ whole genome shotgun (WGS) entry which is preliminary data.</text>
</comment>
<proteinExistence type="predicted"/>
<dbReference type="Proteomes" id="UP000449547">
    <property type="component" value="Unassembled WGS sequence"/>
</dbReference>
<evidence type="ECO:0000256" key="1">
    <source>
        <dbReference type="SAM" id="MobiDB-lite"/>
    </source>
</evidence>
<dbReference type="GeneID" id="54780268"/>
<dbReference type="AlphaFoldDB" id="A0A642UTW0"/>
<organism evidence="2 3">
    <name type="scientific">Diutina rugosa</name>
    <name type="common">Yeast</name>
    <name type="synonym">Candida rugosa</name>
    <dbReference type="NCBI Taxonomy" id="5481"/>
    <lineage>
        <taxon>Eukaryota</taxon>
        <taxon>Fungi</taxon>
        <taxon>Dikarya</taxon>
        <taxon>Ascomycota</taxon>
        <taxon>Saccharomycotina</taxon>
        <taxon>Pichiomycetes</taxon>
        <taxon>Debaryomycetaceae</taxon>
        <taxon>Diutina</taxon>
    </lineage>
</organism>
<reference evidence="2 3" key="1">
    <citation type="submission" date="2019-07" db="EMBL/GenBank/DDBJ databases">
        <title>Genome assembly of two rare yeast pathogens: Diutina rugosa and Trichomonascus ciferrii.</title>
        <authorList>
            <person name="Mixao V."/>
            <person name="Saus E."/>
            <person name="Hansen A."/>
            <person name="Lass-Flor C."/>
            <person name="Gabaldon T."/>
        </authorList>
    </citation>
    <scope>NUCLEOTIDE SEQUENCE [LARGE SCALE GENOMIC DNA]</scope>
    <source>
        <strain evidence="2 3">CBS 613</strain>
    </source>
</reference>
<feature type="region of interest" description="Disordered" evidence="1">
    <location>
        <begin position="1"/>
        <end position="123"/>
    </location>
</feature>
<dbReference type="EMBL" id="SWFT01000050">
    <property type="protein sequence ID" value="KAA8905187.1"/>
    <property type="molecule type" value="Genomic_DNA"/>
</dbReference>
<gene>
    <name evidence="2" type="ORF">DIURU_001615</name>
</gene>
<sequence>MARDTIGSRAKGQTSLFKKRRKAQDTQSKLFSASQESETPPQKQQSPRSTQPIHQSLLQPTPKLSPDSDINSSDLFRPHSAPLDTPSKATNVKPPRVVTSFEDITPKKTTATKDDRAESEPAVTNDIDESFNEEPLPKAKPTISLKSIAQQRAKATKRRTLRVTSSSTSTANDRAFIERLSHSSNNPSVEENMRLLDIATDTSRSISNSLRTRALSLAQTREELNDSYVLKLIGVVRSERDLPGSDPSSPFIPYEVQITCLEWLLDNLNVFPNNGIPALTRCIPILFQLMNFEYPRHLIAELIVVALVGGKSYQKWYYTFFRRQFEAHAEDFYIGAVFNIVRGLAEETPPGLPYPSPKITWRATTIQLDQVYEEIDDIHARGRKGASAGLNGTDLISRWFTADADAVVHRLMDPASYTDATPAYVALKLASSPSFVNVFDYIVSLHLANPATKPATLCMIEYVIRASGISPSKPIVKAITTNRHWSMFTILSETDVVSVNCDQQPQRYAAALMRWLVVNGDNATVATRLVEVCQHDGEAELTMMRLISGVSSPQIASHLTLPKLACYLVSTDPLVVSSVCHFLQQFKRDPNQRGHVETAVKWLWRNQSNSISFLSSKLLDQLDKLHVFDEVEGLTPTTMGHFYFHPGFSSLISSAFSASTQGPSTVPEALTAPQSCGCERSDQLCAHWLAGIDKEGFHGIAGFLFSSSKSLNREERAAYAKT</sequence>